<dbReference type="EMBL" id="CAFBRW010000004">
    <property type="protein sequence ID" value="CAB5108740.1"/>
    <property type="molecule type" value="Genomic_DNA"/>
</dbReference>
<gene>
    <name evidence="1" type="ORF">UFOPK4424_00046</name>
</gene>
<sequence>MKKFMNRRSSILLAAVGSIALISGYAVVPAQAAGPITFWHIQSTGAGPKLIQDAVDRFQADNPGVKVEVSPIANDAFKDKIKVAVGADNAPCIFPSWGGGPLNEYVKAGAVIPLISYLKKDNYKDRFVPASWSNVTFGGATYGVPVENSSIAVIWYDKKIFAKLKLKTPKTWPELLTVVKTLNKNKVAPFTLGGASKWPSIMWYDYLADRIGGDAFAKAALRTGGSFTDPAFIQAGKMLQDLVKAGGFIKGFNGLNYDNGQSAAPLLGGKAAMYLMGNWLYGDFVGAKRTGDFGFFPFPSVPGGKGDATNVLGTVGDNYYSISSTCSDKANAFKVIQYLIDDKSVTARIAEGRIPPVKGLTLTDPNTIALNKMIANAKGVQLWWDQYLPPEFGELHKNEVQKLMGLGTTPEKMAAAQEALAKKILD</sequence>
<dbReference type="AlphaFoldDB" id="A0A6J7VPT1"/>
<evidence type="ECO:0000313" key="1">
    <source>
        <dbReference type="EMBL" id="CAB5108740.1"/>
    </source>
</evidence>
<dbReference type="Gene3D" id="3.40.190.10">
    <property type="entry name" value="Periplasmic binding protein-like II"/>
    <property type="match status" value="2"/>
</dbReference>
<reference evidence="1" key="1">
    <citation type="submission" date="2020-05" db="EMBL/GenBank/DDBJ databases">
        <authorList>
            <person name="Chiriac C."/>
            <person name="Salcher M."/>
            <person name="Ghai R."/>
            <person name="Kavagutti S V."/>
        </authorList>
    </citation>
    <scope>NUCLEOTIDE SEQUENCE</scope>
</reference>
<dbReference type="Pfam" id="PF01547">
    <property type="entry name" value="SBP_bac_1"/>
    <property type="match status" value="1"/>
</dbReference>
<protein>
    <submittedName>
        <fullName evidence="1">Unannotated protein</fullName>
    </submittedName>
</protein>
<organism evidence="1">
    <name type="scientific">freshwater metagenome</name>
    <dbReference type="NCBI Taxonomy" id="449393"/>
    <lineage>
        <taxon>unclassified sequences</taxon>
        <taxon>metagenomes</taxon>
        <taxon>ecological metagenomes</taxon>
    </lineage>
</organism>
<dbReference type="SUPFAM" id="SSF53850">
    <property type="entry name" value="Periplasmic binding protein-like II"/>
    <property type="match status" value="1"/>
</dbReference>
<dbReference type="PROSITE" id="PS51318">
    <property type="entry name" value="TAT"/>
    <property type="match status" value="1"/>
</dbReference>
<proteinExistence type="predicted"/>
<dbReference type="PANTHER" id="PTHR43649">
    <property type="entry name" value="ARABINOSE-BINDING PROTEIN-RELATED"/>
    <property type="match status" value="1"/>
</dbReference>
<dbReference type="InterPro" id="IPR050490">
    <property type="entry name" value="Bact_solute-bd_prot1"/>
</dbReference>
<name>A0A6J7VPT1_9ZZZZ</name>
<accession>A0A6J7VPT1</accession>
<dbReference type="InterPro" id="IPR006311">
    <property type="entry name" value="TAT_signal"/>
</dbReference>
<dbReference type="InterPro" id="IPR006059">
    <property type="entry name" value="SBP"/>
</dbReference>
<dbReference type="PANTHER" id="PTHR43649:SF14">
    <property type="entry name" value="BLR3389 PROTEIN"/>
    <property type="match status" value="1"/>
</dbReference>